<dbReference type="AlphaFoldDB" id="A0A0B6YKW7"/>
<dbReference type="EMBL" id="HACG01009972">
    <property type="protein sequence ID" value="CEK56837.1"/>
    <property type="molecule type" value="Transcribed_RNA"/>
</dbReference>
<feature type="transmembrane region" description="Helical" evidence="1">
    <location>
        <begin position="26"/>
        <end position="49"/>
    </location>
</feature>
<protein>
    <submittedName>
        <fullName evidence="2">Uncharacterized protein</fullName>
    </submittedName>
</protein>
<accession>A0A0B6YKW7</accession>
<keyword evidence="1" id="KW-0472">Membrane</keyword>
<keyword evidence="1" id="KW-0812">Transmembrane</keyword>
<keyword evidence="1" id="KW-1133">Transmembrane helix</keyword>
<reference evidence="2" key="1">
    <citation type="submission" date="2014-12" db="EMBL/GenBank/DDBJ databases">
        <title>Insight into the proteome of Arion vulgaris.</title>
        <authorList>
            <person name="Aradska J."/>
            <person name="Bulat T."/>
            <person name="Smidak R."/>
            <person name="Sarate P."/>
            <person name="Gangsoo J."/>
            <person name="Sialana F."/>
            <person name="Bilban M."/>
            <person name="Lubec G."/>
        </authorList>
    </citation>
    <scope>NUCLEOTIDE SEQUENCE</scope>
    <source>
        <tissue evidence="2">Skin</tissue>
    </source>
</reference>
<evidence type="ECO:0000313" key="2">
    <source>
        <dbReference type="EMBL" id="CEK56837.1"/>
    </source>
</evidence>
<evidence type="ECO:0000256" key="1">
    <source>
        <dbReference type="SAM" id="Phobius"/>
    </source>
</evidence>
<gene>
    <name evidence="2" type="primary">ORF28640</name>
</gene>
<name>A0A0B6YKW7_9EUPU</name>
<organism evidence="2">
    <name type="scientific">Arion vulgaris</name>
    <dbReference type="NCBI Taxonomy" id="1028688"/>
    <lineage>
        <taxon>Eukaryota</taxon>
        <taxon>Metazoa</taxon>
        <taxon>Spiralia</taxon>
        <taxon>Lophotrochozoa</taxon>
        <taxon>Mollusca</taxon>
        <taxon>Gastropoda</taxon>
        <taxon>Heterobranchia</taxon>
        <taxon>Euthyneura</taxon>
        <taxon>Panpulmonata</taxon>
        <taxon>Eupulmonata</taxon>
        <taxon>Stylommatophora</taxon>
        <taxon>Helicina</taxon>
        <taxon>Arionoidea</taxon>
        <taxon>Arionidae</taxon>
        <taxon>Arion</taxon>
    </lineage>
</organism>
<proteinExistence type="predicted"/>
<sequence length="50" mass="5515">MVDMYNCVALIQQHLNMLQNNPIPVVLVNSIPVVLVNPIPVALLIINLLP</sequence>